<protein>
    <submittedName>
        <fullName evidence="4">Uncharacterized protein LOC113218051 isoform X1</fullName>
    </submittedName>
</protein>
<keyword evidence="2" id="KW-0732">Signal</keyword>
<dbReference type="SUPFAM" id="SSF49265">
    <property type="entry name" value="Fibronectin type III"/>
    <property type="match status" value="1"/>
</dbReference>
<feature type="compositionally biased region" description="Low complexity" evidence="1">
    <location>
        <begin position="129"/>
        <end position="138"/>
    </location>
</feature>
<accession>A0A9C6WUW9</accession>
<feature type="compositionally biased region" description="Low complexity" evidence="1">
    <location>
        <begin position="217"/>
        <end position="230"/>
    </location>
</feature>
<dbReference type="InterPro" id="IPR036116">
    <property type="entry name" value="FN3_sf"/>
</dbReference>
<dbReference type="RefSeq" id="XP_052119629.1">
    <property type="nucleotide sequence ID" value="XM_052263669.1"/>
</dbReference>
<sequence>MSHSVTIIMALVLVFGTYCLAAVVAQGSAATQVTWLKATYYLRSLDGSNYWDDDVHDNVLLVRWAVGPELNSSVSGYVVSLSLEGSGGGEDCEDTTTEDSFSGSSLANVAASVRHARRTTREIQTDAPATSTSTATSAKPRCRPSLNDFWRSCSENWTDSDSFAAEEQKSSIGRGRPAPPPPSVARPPLPRPAPLTAARTPAHAPPRPRRHRRKGAAARSTAATAASPTAQVRDRAQSQPVIFQCASCEAEPRRPTRIPFRGDNGDPWRSFCGENEMRYDTSYEDTTSFNYPMLKCLKTTDGNTVRFDIDQTLEDPHFQLDVWEVRGEDIAYPIVDSEDFVPFRSRPLDGYIARARPTQAELVWKVEDAPAVASFNITVLCLCYSSGTTDIFVLEVSSADKTATVLLSDLNPGAEYICRAKFTAGISESMCSDGVIVTTLQYTPGGCLKDVTLADGVLRWEDPFNDLFTTHYYINATRKQRQPSCCTSPTQTLLFVSNSPCCAGLDELLPSGTAFFLKVKTVQQNNNTVFLQSESVDYETPEREGPSPPADFSLSATPSPNNTDPLQVKLCPPCEAHGDVHDFIFSADKPDLRKRIHDVDMTVDKMTGILSLNFSQLFPTFNWCQCDGQNVTFQVTAANAKLNKVSQPLNLTVFVPHQCPTPPAAEDLSDRMQLIYGDGTATTAVLTIRERLFDWSMGRPRAYRLLVAQKGEESMGGGCGASNDTIHIWAIANQYPRVALYSPTDRGWNLFQDPSCDASGTCSYSYTIGKDQCPLYETNTFCNGPLRAGTTYMICLRAQYDSEGLFYIETPPLYLSGMAWCAT</sequence>
<gene>
    <name evidence="4" type="primary">LOC113218051</name>
</gene>
<name>A0A9C6WUW9_FRAOC</name>
<evidence type="ECO:0000313" key="4">
    <source>
        <dbReference type="RefSeq" id="XP_052119629.1"/>
    </source>
</evidence>
<feature type="compositionally biased region" description="Pro residues" evidence="1">
    <location>
        <begin position="177"/>
        <end position="193"/>
    </location>
</feature>
<dbReference type="KEGG" id="foc:113218051"/>
<dbReference type="GeneID" id="113218051"/>
<feature type="chain" id="PRO_5038714576" evidence="2">
    <location>
        <begin position="22"/>
        <end position="823"/>
    </location>
</feature>
<feature type="region of interest" description="Disordered" evidence="1">
    <location>
        <begin position="161"/>
        <end position="238"/>
    </location>
</feature>
<feature type="compositionally biased region" description="Basic residues" evidence="1">
    <location>
        <begin position="206"/>
        <end position="216"/>
    </location>
</feature>
<evidence type="ECO:0000256" key="2">
    <source>
        <dbReference type="SAM" id="SignalP"/>
    </source>
</evidence>
<dbReference type="AlphaFoldDB" id="A0A9C6WUW9"/>
<reference evidence="4" key="1">
    <citation type="submission" date="2025-08" db="UniProtKB">
        <authorList>
            <consortium name="RefSeq"/>
        </authorList>
    </citation>
    <scope>IDENTIFICATION</scope>
    <source>
        <tissue evidence="4">Whole organism</tissue>
    </source>
</reference>
<feature type="region of interest" description="Disordered" evidence="1">
    <location>
        <begin position="113"/>
        <end position="141"/>
    </location>
</feature>
<evidence type="ECO:0000256" key="1">
    <source>
        <dbReference type="SAM" id="MobiDB-lite"/>
    </source>
</evidence>
<proteinExistence type="predicted"/>
<organism evidence="3 4">
    <name type="scientific">Frankliniella occidentalis</name>
    <name type="common">Western flower thrips</name>
    <name type="synonym">Euthrips occidentalis</name>
    <dbReference type="NCBI Taxonomy" id="133901"/>
    <lineage>
        <taxon>Eukaryota</taxon>
        <taxon>Metazoa</taxon>
        <taxon>Ecdysozoa</taxon>
        <taxon>Arthropoda</taxon>
        <taxon>Hexapoda</taxon>
        <taxon>Insecta</taxon>
        <taxon>Pterygota</taxon>
        <taxon>Neoptera</taxon>
        <taxon>Paraneoptera</taxon>
        <taxon>Thysanoptera</taxon>
        <taxon>Terebrantia</taxon>
        <taxon>Thripoidea</taxon>
        <taxon>Thripidae</taxon>
        <taxon>Frankliniella</taxon>
    </lineage>
</organism>
<keyword evidence="3" id="KW-1185">Reference proteome</keyword>
<feature type="signal peptide" evidence="2">
    <location>
        <begin position="1"/>
        <end position="21"/>
    </location>
</feature>
<evidence type="ECO:0000313" key="3">
    <source>
        <dbReference type="Proteomes" id="UP000504606"/>
    </source>
</evidence>
<dbReference type="Proteomes" id="UP000504606">
    <property type="component" value="Unplaced"/>
</dbReference>
<feature type="region of interest" description="Disordered" evidence="1">
    <location>
        <begin position="536"/>
        <end position="559"/>
    </location>
</feature>